<keyword evidence="3" id="KW-0238">DNA-binding</keyword>
<dbReference type="AlphaFoldDB" id="A0A7L7T4C9"/>
<evidence type="ECO:0000256" key="3">
    <source>
        <dbReference type="ARBA" id="ARBA00023125"/>
    </source>
</evidence>
<name>A0A7L7T4C9_9MAGN</name>
<dbReference type="InterPro" id="IPR050142">
    <property type="entry name" value="MADS-box/MEF2_TF"/>
</dbReference>
<evidence type="ECO:0000259" key="6">
    <source>
        <dbReference type="PROSITE" id="PS50066"/>
    </source>
</evidence>
<evidence type="ECO:0000256" key="4">
    <source>
        <dbReference type="ARBA" id="ARBA00023163"/>
    </source>
</evidence>
<reference evidence="8" key="1">
    <citation type="submission" date="2019-12" db="EMBL/GenBank/DDBJ databases">
        <authorList>
            <person name="Duan X."/>
            <person name="Zhao C."/>
            <person name="Zhang R."/>
            <person name="Jiang Y."/>
            <person name="Shan H."/>
            <person name="Kong H."/>
        </authorList>
    </citation>
    <scope>NUCLEOTIDE SEQUENCE</scope>
</reference>
<dbReference type="CDD" id="cd00265">
    <property type="entry name" value="MADS_MEF2_like"/>
    <property type="match status" value="1"/>
</dbReference>
<dbReference type="PROSITE" id="PS50066">
    <property type="entry name" value="MADS_BOX_2"/>
    <property type="match status" value="1"/>
</dbReference>
<dbReference type="InterPro" id="IPR002487">
    <property type="entry name" value="TF_Kbox"/>
</dbReference>
<dbReference type="PROSITE" id="PS00350">
    <property type="entry name" value="MADS_BOX_1"/>
    <property type="match status" value="1"/>
</dbReference>
<dbReference type="GO" id="GO:0045944">
    <property type="term" value="P:positive regulation of transcription by RNA polymerase II"/>
    <property type="evidence" value="ECO:0007669"/>
    <property type="project" value="InterPro"/>
</dbReference>
<keyword evidence="4" id="KW-0804">Transcription</keyword>
<dbReference type="PANTHER" id="PTHR48019">
    <property type="entry name" value="SERUM RESPONSE FACTOR HOMOLOG"/>
    <property type="match status" value="1"/>
</dbReference>
<evidence type="ECO:0000259" key="7">
    <source>
        <dbReference type="PROSITE" id="PS51297"/>
    </source>
</evidence>
<dbReference type="Pfam" id="PF01486">
    <property type="entry name" value="K-box"/>
    <property type="match status" value="1"/>
</dbReference>
<dbReference type="Pfam" id="PF00319">
    <property type="entry name" value="SRF-TF"/>
    <property type="match status" value="1"/>
</dbReference>
<keyword evidence="5" id="KW-0539">Nucleus</keyword>
<organism evidence="8">
    <name type="scientific">Adonis sutchuenensis</name>
    <dbReference type="NCBI Taxonomy" id="1882389"/>
    <lineage>
        <taxon>Eukaryota</taxon>
        <taxon>Viridiplantae</taxon>
        <taxon>Streptophyta</taxon>
        <taxon>Embryophyta</taxon>
        <taxon>Tracheophyta</taxon>
        <taxon>Spermatophyta</taxon>
        <taxon>Magnoliopsida</taxon>
        <taxon>Ranunculales</taxon>
        <taxon>Ranunculaceae</taxon>
        <taxon>Ranunculoideae</taxon>
        <taxon>Adonideae</taxon>
        <taxon>Adonis</taxon>
    </lineage>
</organism>
<evidence type="ECO:0000256" key="1">
    <source>
        <dbReference type="ARBA" id="ARBA00004123"/>
    </source>
</evidence>
<dbReference type="Gene3D" id="3.40.1810.10">
    <property type="entry name" value="Transcription factor, MADS-box"/>
    <property type="match status" value="1"/>
</dbReference>
<feature type="domain" description="K-box" evidence="7">
    <location>
        <begin position="84"/>
        <end position="174"/>
    </location>
</feature>
<dbReference type="InterPro" id="IPR002100">
    <property type="entry name" value="TF_MADSbox"/>
</dbReference>
<dbReference type="InterPro" id="IPR033896">
    <property type="entry name" value="MEF2-like_N"/>
</dbReference>
<comment type="subcellular location">
    <subcellularLocation>
        <location evidence="1">Nucleus</location>
    </subcellularLocation>
</comment>
<dbReference type="PROSITE" id="PS51297">
    <property type="entry name" value="K_BOX"/>
    <property type="match status" value="1"/>
</dbReference>
<dbReference type="GO" id="GO:0005634">
    <property type="term" value="C:nucleus"/>
    <property type="evidence" value="ECO:0007669"/>
    <property type="project" value="UniProtKB-SubCell"/>
</dbReference>
<dbReference type="GO" id="GO:0046983">
    <property type="term" value="F:protein dimerization activity"/>
    <property type="evidence" value="ECO:0007669"/>
    <property type="project" value="InterPro"/>
</dbReference>
<dbReference type="GO" id="GO:0000977">
    <property type="term" value="F:RNA polymerase II transcription regulatory region sequence-specific DNA binding"/>
    <property type="evidence" value="ECO:0007669"/>
    <property type="project" value="InterPro"/>
</dbReference>
<dbReference type="InterPro" id="IPR036879">
    <property type="entry name" value="TF_MADSbox_sf"/>
</dbReference>
<evidence type="ECO:0000256" key="2">
    <source>
        <dbReference type="ARBA" id="ARBA00023015"/>
    </source>
</evidence>
<dbReference type="EMBL" id="MN832823">
    <property type="protein sequence ID" value="QOC69199.1"/>
    <property type="molecule type" value="Genomic_DNA"/>
</dbReference>
<accession>A0A7L7T4C9</accession>
<keyword evidence="2" id="KW-0805">Transcription regulation</keyword>
<feature type="domain" description="MADS-box" evidence="6">
    <location>
        <begin position="1"/>
        <end position="61"/>
    </location>
</feature>
<protein>
    <submittedName>
        <fullName evidence="8">MADS transcription factor AP3-3</fullName>
    </submittedName>
</protein>
<dbReference type="PRINTS" id="PR00404">
    <property type="entry name" value="MADSDOMAIN"/>
</dbReference>
<evidence type="ECO:0000256" key="5">
    <source>
        <dbReference type="ARBA" id="ARBA00023242"/>
    </source>
</evidence>
<proteinExistence type="predicted"/>
<dbReference type="SMART" id="SM00432">
    <property type="entry name" value="MADS"/>
    <property type="match status" value="1"/>
</dbReference>
<dbReference type="GO" id="GO:0003700">
    <property type="term" value="F:DNA-binding transcription factor activity"/>
    <property type="evidence" value="ECO:0007669"/>
    <property type="project" value="InterPro"/>
</dbReference>
<gene>
    <name evidence="8" type="primary">AP3-3</name>
</gene>
<evidence type="ECO:0000313" key="8">
    <source>
        <dbReference type="EMBL" id="QOC69199.1"/>
    </source>
</evidence>
<dbReference type="SUPFAM" id="SSF55455">
    <property type="entry name" value="SRF-like"/>
    <property type="match status" value="1"/>
</dbReference>
<sequence>MGRGKIEIKRIENVTNRQVTYSKRRTGLIKKAMELAVLCDAEVSLMMISSTGKLSEYISPNTTQKKMFDKYQRVTGAELWNTHYEKMQVSLKQQKEVNMKLRKEIRQRLGEGLDDMNFEELRSLEQDLDASAKVVRDRKYHLIATQTETHRKKLRNLQETHTHLVREMEARGEDPYYEGDYETYIGGANGGTHIITYRLQPSQAKGHEGAEDYGIYNLRLA</sequence>